<evidence type="ECO:0000256" key="3">
    <source>
        <dbReference type="ARBA" id="ARBA00023125"/>
    </source>
</evidence>
<dbReference type="SUPFAM" id="SSF47729">
    <property type="entry name" value="IHF-like DNA-binding proteins"/>
    <property type="match status" value="1"/>
</dbReference>
<sequence>MPIRKGGNMNKNELVSAVAEKAGLTKADAASAVDAVFETVQAELKNGGDVRLAGFGAFTVARREASKGRNPSTGAEVDIPARNVPKFTAGKGLKDACNS</sequence>
<gene>
    <name evidence="5" type="ORF">FE840_011405</name>
</gene>
<name>A0ABX6QP62_9HYPH</name>
<dbReference type="Gene3D" id="4.10.520.10">
    <property type="entry name" value="IHF-like DNA-binding proteins"/>
    <property type="match status" value="1"/>
</dbReference>
<evidence type="ECO:0000313" key="5">
    <source>
        <dbReference type="EMBL" id="QLF70096.1"/>
    </source>
</evidence>
<protein>
    <submittedName>
        <fullName evidence="5">HU family DNA-binding protein</fullName>
    </submittedName>
</protein>
<evidence type="ECO:0000256" key="1">
    <source>
        <dbReference type="ARBA" id="ARBA00010529"/>
    </source>
</evidence>
<dbReference type="CDD" id="cd13831">
    <property type="entry name" value="HU"/>
    <property type="match status" value="1"/>
</dbReference>
<dbReference type="PANTHER" id="PTHR33175:SF3">
    <property type="entry name" value="DNA-BINDING PROTEIN HU-BETA"/>
    <property type="match status" value="1"/>
</dbReference>
<keyword evidence="3 5" id="KW-0238">DNA-binding</keyword>
<organism evidence="5 6">
    <name type="scientific">Peteryoungia desertarenae</name>
    <dbReference type="NCBI Taxonomy" id="1813451"/>
    <lineage>
        <taxon>Bacteria</taxon>
        <taxon>Pseudomonadati</taxon>
        <taxon>Pseudomonadota</taxon>
        <taxon>Alphaproteobacteria</taxon>
        <taxon>Hyphomicrobiales</taxon>
        <taxon>Rhizobiaceae</taxon>
        <taxon>Peteryoungia</taxon>
    </lineage>
</organism>
<dbReference type="InterPro" id="IPR000119">
    <property type="entry name" value="Hist_DNA-bd"/>
</dbReference>
<keyword evidence="2" id="KW-0226">DNA condensation</keyword>
<dbReference type="EMBL" id="CP058350">
    <property type="protein sequence ID" value="QLF70096.1"/>
    <property type="molecule type" value="Genomic_DNA"/>
</dbReference>
<evidence type="ECO:0000313" key="6">
    <source>
        <dbReference type="Proteomes" id="UP000308530"/>
    </source>
</evidence>
<dbReference type="InterPro" id="IPR010992">
    <property type="entry name" value="IHF-like_DNA-bd_dom_sf"/>
</dbReference>
<dbReference type="PRINTS" id="PR01727">
    <property type="entry name" value="DNABINDINGHU"/>
</dbReference>
<reference evidence="5 6" key="1">
    <citation type="submission" date="2020-06" db="EMBL/GenBank/DDBJ databases">
        <title>Genome sequence of Rhizobium sp strain ADMK78.</title>
        <authorList>
            <person name="Rahi P."/>
        </authorList>
    </citation>
    <scope>NUCLEOTIDE SEQUENCE [LARGE SCALE GENOMIC DNA]</scope>
    <source>
        <strain evidence="5 6">ADMK78</strain>
    </source>
</reference>
<dbReference type="PROSITE" id="PS00045">
    <property type="entry name" value="HISTONE_LIKE"/>
    <property type="match status" value="1"/>
</dbReference>
<accession>A0ABX6QP62</accession>
<evidence type="ECO:0000256" key="2">
    <source>
        <dbReference type="ARBA" id="ARBA00023067"/>
    </source>
</evidence>
<dbReference type="PANTHER" id="PTHR33175">
    <property type="entry name" value="DNA-BINDING PROTEIN HU"/>
    <property type="match status" value="1"/>
</dbReference>
<comment type="similarity">
    <text evidence="1 4">Belongs to the bacterial histone-like protein family.</text>
</comment>
<dbReference type="Pfam" id="PF00216">
    <property type="entry name" value="Bac_DNA_binding"/>
    <property type="match status" value="1"/>
</dbReference>
<evidence type="ECO:0000256" key="4">
    <source>
        <dbReference type="RuleBase" id="RU003939"/>
    </source>
</evidence>
<dbReference type="Proteomes" id="UP000308530">
    <property type="component" value="Chromosome"/>
</dbReference>
<dbReference type="SMART" id="SM00411">
    <property type="entry name" value="BHL"/>
    <property type="match status" value="1"/>
</dbReference>
<proteinExistence type="inferred from homology"/>
<dbReference type="InterPro" id="IPR020816">
    <property type="entry name" value="Histone-like_DNA-bd_CS"/>
</dbReference>
<keyword evidence="6" id="KW-1185">Reference proteome</keyword>
<dbReference type="GO" id="GO:0003677">
    <property type="term" value="F:DNA binding"/>
    <property type="evidence" value="ECO:0007669"/>
    <property type="project" value="UniProtKB-KW"/>
</dbReference>